<evidence type="ECO:0000313" key="2">
    <source>
        <dbReference type="EMBL" id="SDO93006.1"/>
    </source>
</evidence>
<organism evidence="2 3">
    <name type="scientific">Filomicrobium insigne</name>
    <dbReference type="NCBI Taxonomy" id="418854"/>
    <lineage>
        <taxon>Bacteria</taxon>
        <taxon>Pseudomonadati</taxon>
        <taxon>Pseudomonadota</taxon>
        <taxon>Alphaproteobacteria</taxon>
        <taxon>Hyphomicrobiales</taxon>
        <taxon>Hyphomicrobiaceae</taxon>
        <taxon>Filomicrobium</taxon>
    </lineage>
</organism>
<feature type="chain" id="PRO_5045546233" evidence="1">
    <location>
        <begin position="27"/>
        <end position="401"/>
    </location>
</feature>
<comment type="caution">
    <text evidence="2">The sequence shown here is derived from an EMBL/GenBank/DDBJ whole genome shotgun (WGS) entry which is preliminary data.</text>
</comment>
<feature type="signal peptide" evidence="1">
    <location>
        <begin position="1"/>
        <end position="26"/>
    </location>
</feature>
<name>A0A1H0NK80_9HYPH</name>
<keyword evidence="1" id="KW-0732">Signal</keyword>
<dbReference type="Proteomes" id="UP000198795">
    <property type="component" value="Unassembled WGS sequence"/>
</dbReference>
<protein>
    <submittedName>
        <fullName evidence="2">Chemotaxis protein MotC</fullName>
    </submittedName>
</protein>
<dbReference type="RefSeq" id="WP_090228382.1">
    <property type="nucleotide sequence ID" value="NZ_FNJC01000002.1"/>
</dbReference>
<proteinExistence type="predicted"/>
<sequence length="401" mass="43876">MTRVRSMLLGGALAMSWACLSFGAAAQEAAGRLQVYELVRSLVVLQNQVVHGDLRAHASQRKLLDHIAEVIKGMPSEEWEDIRNVRAVISFILGGGDPRAVRPILDKFAARGEIGRVAEASVLYAEGKRREAREAFKEIKPRSLETSLAGHVALVKGVLLDGSDRENAIKNLDDARLLSPGTIVEEAALRREIPIVARAGDFDKFSYLLARYYRRFGASVYAQGLAPEVAAVVAVKRFVKTPEQFAQLERSIAVSSPEVARDLYLMLAQSGVAEGYADMVRFASERASQLSQLDTVDGNRAKLYGAAVMIVSDDMDEGLSRLMSVEKSRLERADVEIVDAAFNVATAVRQWPETPKAPPLALQQRVDDKALESFAANQTSQSVLRARDTLAAVDTVLQEID</sequence>
<dbReference type="EMBL" id="FNJC01000002">
    <property type="protein sequence ID" value="SDO93006.1"/>
    <property type="molecule type" value="Genomic_DNA"/>
</dbReference>
<reference evidence="2 3" key="1">
    <citation type="submission" date="2016-10" db="EMBL/GenBank/DDBJ databases">
        <authorList>
            <person name="Varghese N."/>
            <person name="Submissions S."/>
        </authorList>
    </citation>
    <scope>NUCLEOTIDE SEQUENCE [LARGE SCALE GENOMIC DNA]</scope>
    <source>
        <strain evidence="2 3">CGMCC 1.6497</strain>
    </source>
</reference>
<keyword evidence="3" id="KW-1185">Reference proteome</keyword>
<evidence type="ECO:0000256" key="1">
    <source>
        <dbReference type="SAM" id="SignalP"/>
    </source>
</evidence>
<gene>
    <name evidence="2" type="ORF">SAMN04488061_2026</name>
</gene>
<accession>A0A1H0NK80</accession>
<evidence type="ECO:0000313" key="3">
    <source>
        <dbReference type="Proteomes" id="UP000198795"/>
    </source>
</evidence>